<proteinExistence type="predicted"/>
<dbReference type="KEGG" id="pib:BBD41_02005"/>
<dbReference type="EMBL" id="CP016809">
    <property type="protein sequence ID" value="ANY71449.1"/>
    <property type="molecule type" value="Genomic_DNA"/>
</dbReference>
<feature type="domain" description="Thioredoxin" evidence="1">
    <location>
        <begin position="20"/>
        <end position="89"/>
    </location>
</feature>
<evidence type="ECO:0000259" key="1">
    <source>
        <dbReference type="Pfam" id="PF00085"/>
    </source>
</evidence>
<sequence length="111" mass="12741">MKELQELNSVRAIDAFIHDHPLSFVYISRQDCSVCHAVLPKLRSLLEDYPQIRLGLVDAEAARDIASEFLIFSVPALLLFVNGKELIREGRFVQFDSLRTQIDRIYEAYAT</sequence>
<dbReference type="CDD" id="cd02947">
    <property type="entry name" value="TRX_family"/>
    <property type="match status" value="1"/>
</dbReference>
<accession>A0A1B2DUR6</accession>
<dbReference type="InterPro" id="IPR013766">
    <property type="entry name" value="Thioredoxin_domain"/>
</dbReference>
<dbReference type="Pfam" id="PF00085">
    <property type="entry name" value="Thioredoxin"/>
    <property type="match status" value="1"/>
</dbReference>
<dbReference type="Gene3D" id="3.40.30.10">
    <property type="entry name" value="Glutaredoxin"/>
    <property type="match status" value="1"/>
</dbReference>
<dbReference type="SUPFAM" id="SSF52833">
    <property type="entry name" value="Thioredoxin-like"/>
    <property type="match status" value="1"/>
</dbReference>
<evidence type="ECO:0000313" key="2">
    <source>
        <dbReference type="EMBL" id="ANY71449.1"/>
    </source>
</evidence>
<reference evidence="2" key="1">
    <citation type="submission" date="2016-08" db="EMBL/GenBank/DDBJ databases">
        <title>Complete Genome Seqeunce of Paenibacillus sp. nov. IHBB 9852 from high altitute lake of Indian trans-Himalayas.</title>
        <authorList>
            <person name="Kiran S."/>
            <person name="Swarnkar M.K."/>
            <person name="Rana A."/>
            <person name="Tewari R."/>
            <person name="Gulati A."/>
        </authorList>
    </citation>
    <scope>NUCLEOTIDE SEQUENCE [LARGE SCALE GENOMIC DNA]</scope>
    <source>
        <strain evidence="2">IHBB 9852</strain>
    </source>
</reference>
<dbReference type="InterPro" id="IPR036249">
    <property type="entry name" value="Thioredoxin-like_sf"/>
</dbReference>
<protein>
    <submittedName>
        <fullName evidence="2">Thiol reductase thioredoxin</fullName>
    </submittedName>
</protein>
<dbReference type="RefSeq" id="WP_099476539.1">
    <property type="nucleotide sequence ID" value="NZ_CP016809.1"/>
</dbReference>
<dbReference type="AlphaFoldDB" id="A0A1B2DUR6"/>
<gene>
    <name evidence="2" type="ORF">BBD41_02005</name>
</gene>
<organism evidence="2">
    <name type="scientific">Paenibacillus ihbetae</name>
    <dbReference type="NCBI Taxonomy" id="1870820"/>
    <lineage>
        <taxon>Bacteria</taxon>
        <taxon>Bacillati</taxon>
        <taxon>Bacillota</taxon>
        <taxon>Bacilli</taxon>
        <taxon>Bacillales</taxon>
        <taxon>Paenibacillaceae</taxon>
        <taxon>Paenibacillus</taxon>
    </lineage>
</organism>
<name>A0A1B2DUR6_9BACL</name>